<gene>
    <name evidence="1" type="ORF">P13BB106kb_p042</name>
</gene>
<evidence type="ECO:0000313" key="1">
    <source>
        <dbReference type="EMBL" id="ATS94026.1"/>
    </source>
</evidence>
<reference evidence="1 2" key="1">
    <citation type="submission" date="2017-09" db="EMBL/GenBank/DDBJ databases">
        <title>Complete genome sequence of bacteriophage (DU_PP_V) infecting Pectobacterium spp.</title>
        <authorList>
            <person name="Park T.-H."/>
        </authorList>
    </citation>
    <scope>NUCLEOTIDE SEQUENCE [LARGE SCALE GENOMIC DNA]</scope>
</reference>
<proteinExistence type="predicted"/>
<dbReference type="Proteomes" id="UP000240663">
    <property type="component" value="Segment"/>
</dbReference>
<sequence>MEVRILLLLDNKQWADGVTVLLSREFLGQQSKSNQLVVSEKSFLGSPQVSTIKSPTTR</sequence>
<accession>A0A2D2W6V1</accession>
<dbReference type="EMBL" id="MF979564">
    <property type="protein sequence ID" value="ATS94026.1"/>
    <property type="molecule type" value="Genomic_DNA"/>
</dbReference>
<organism evidence="1 2">
    <name type="scientific">Pectobacterium phage DU_PP_V</name>
    <dbReference type="NCBI Taxonomy" id="2041492"/>
    <lineage>
        <taxon>Viruses</taxon>
        <taxon>Duplodnaviria</taxon>
        <taxon>Heunggongvirae</taxon>
        <taxon>Uroviricota</taxon>
        <taxon>Caudoviricetes</taxon>
        <taxon>Demerecviridae</taxon>
        <taxon>Mccorquodalevirinae</taxon>
        <taxon>Hongcheonvirus</taxon>
        <taxon>Hongcheonvirus DUPPV</taxon>
    </lineage>
</organism>
<protein>
    <submittedName>
        <fullName evidence="1">Uncharacterized protein</fullName>
    </submittedName>
</protein>
<name>A0A2D2W6V1_9CAUD</name>
<evidence type="ECO:0000313" key="2">
    <source>
        <dbReference type="Proteomes" id="UP000240663"/>
    </source>
</evidence>
<keyword evidence="2" id="KW-1185">Reference proteome</keyword>